<name>A0A0F6A8P9_9GAMM</name>
<evidence type="ECO:0000259" key="2">
    <source>
        <dbReference type="Pfam" id="PF01575"/>
    </source>
</evidence>
<protein>
    <recommendedName>
        <fullName evidence="2">MaoC-like domain-containing protein</fullName>
    </recommendedName>
</protein>
<dbReference type="FunFam" id="3.10.129.10:FF:000042">
    <property type="entry name" value="MaoC domain protein dehydratase"/>
    <property type="match status" value="1"/>
</dbReference>
<dbReference type="GO" id="GO:0004312">
    <property type="term" value="F:fatty acid synthase activity"/>
    <property type="evidence" value="ECO:0007669"/>
    <property type="project" value="InterPro"/>
</dbReference>
<dbReference type="PANTHER" id="PTHR43437:SF3">
    <property type="entry name" value="HYDROXYACYL-THIOESTER DEHYDRATASE TYPE 2, MITOCHONDRIAL"/>
    <property type="match status" value="1"/>
</dbReference>
<dbReference type="Pfam" id="PF01575">
    <property type="entry name" value="MaoC_dehydratas"/>
    <property type="match status" value="1"/>
</dbReference>
<keyword evidence="1" id="KW-0456">Lyase</keyword>
<gene>
    <name evidence="3" type="ORF">N479_19175</name>
</gene>
<dbReference type="RefSeq" id="WP_046357347.1">
    <property type="nucleotide sequence ID" value="NZ_AUXW01000167.1"/>
</dbReference>
<evidence type="ECO:0000313" key="4">
    <source>
        <dbReference type="Proteomes" id="UP000033434"/>
    </source>
</evidence>
<dbReference type="PATRIC" id="fig|1129367.4.peg.3898"/>
<dbReference type="GO" id="GO:0006633">
    <property type="term" value="P:fatty acid biosynthetic process"/>
    <property type="evidence" value="ECO:0007669"/>
    <property type="project" value="InterPro"/>
</dbReference>
<dbReference type="CDD" id="cd03449">
    <property type="entry name" value="R_hydratase"/>
    <property type="match status" value="1"/>
</dbReference>
<dbReference type="SUPFAM" id="SSF54637">
    <property type="entry name" value="Thioesterase/thiol ester dehydrase-isomerase"/>
    <property type="match status" value="1"/>
</dbReference>
<dbReference type="PANTHER" id="PTHR43437">
    <property type="entry name" value="HYDROXYACYL-THIOESTER DEHYDRATASE TYPE 2, MITOCHONDRIAL-RELATED"/>
    <property type="match status" value="1"/>
</dbReference>
<dbReference type="Gene3D" id="3.10.129.10">
    <property type="entry name" value="Hotdog Thioesterase"/>
    <property type="match status" value="1"/>
</dbReference>
<comment type="caution">
    <text evidence="3">The sequence shown here is derived from an EMBL/GenBank/DDBJ whole genome shotgun (WGS) entry which is preliminary data.</text>
</comment>
<dbReference type="GO" id="GO:0019171">
    <property type="term" value="F:(3R)-hydroxyacyl-[acyl-carrier-protein] dehydratase activity"/>
    <property type="evidence" value="ECO:0007669"/>
    <property type="project" value="TreeGrafter"/>
</dbReference>
<dbReference type="InterPro" id="IPR003965">
    <property type="entry name" value="Fatty_acid_synthase"/>
</dbReference>
<organism evidence="3 4">
    <name type="scientific">Pseudoalteromonas luteoviolacea S4054</name>
    <dbReference type="NCBI Taxonomy" id="1129367"/>
    <lineage>
        <taxon>Bacteria</taxon>
        <taxon>Pseudomonadati</taxon>
        <taxon>Pseudomonadota</taxon>
        <taxon>Gammaproteobacteria</taxon>
        <taxon>Alteromonadales</taxon>
        <taxon>Pseudoalteromonadaceae</taxon>
        <taxon>Pseudoalteromonas</taxon>
    </lineage>
</organism>
<dbReference type="Proteomes" id="UP000033434">
    <property type="component" value="Unassembled WGS sequence"/>
</dbReference>
<sequence>MMKLRNTVFEDIEIGQCAALVRHVEMSDITGFAALTGDCNPIHLNQDYAEHTPFHGIVAHGMWSAAQISAVIGTKLPGPGSVYLSQDLKFVAPVKVGDVITTKVTVVDKDYSHGFLTIDCQCTNQRNEEVVFGIATILAPTEKLFIDVESPEVRLVDNLC</sequence>
<proteinExistence type="predicted"/>
<reference evidence="3 4" key="1">
    <citation type="journal article" date="2015" name="BMC Genomics">
        <title>Genome mining reveals unlocked bioactive potential of marine Gram-negative bacteria.</title>
        <authorList>
            <person name="Machado H."/>
            <person name="Sonnenschein E.C."/>
            <person name="Melchiorsen J."/>
            <person name="Gram L."/>
        </authorList>
    </citation>
    <scope>NUCLEOTIDE SEQUENCE [LARGE SCALE GENOMIC DNA]</scope>
    <source>
        <strain evidence="3 4">S4054</strain>
    </source>
</reference>
<accession>A0A0F6A8P9</accession>
<dbReference type="GO" id="GO:0005835">
    <property type="term" value="C:fatty acid synthase complex"/>
    <property type="evidence" value="ECO:0007669"/>
    <property type="project" value="InterPro"/>
</dbReference>
<dbReference type="AlphaFoldDB" id="A0A0F6A8P9"/>
<dbReference type="InterPro" id="IPR050965">
    <property type="entry name" value="UPF0336/Enoyl-CoA_hydratase"/>
</dbReference>
<dbReference type="InterPro" id="IPR029069">
    <property type="entry name" value="HotDog_dom_sf"/>
</dbReference>
<evidence type="ECO:0000313" key="3">
    <source>
        <dbReference type="EMBL" id="KKE82221.1"/>
    </source>
</evidence>
<dbReference type="InterPro" id="IPR002539">
    <property type="entry name" value="MaoC-like_dom"/>
</dbReference>
<evidence type="ECO:0000256" key="1">
    <source>
        <dbReference type="ARBA" id="ARBA00023239"/>
    </source>
</evidence>
<feature type="domain" description="MaoC-like" evidence="2">
    <location>
        <begin position="22"/>
        <end position="110"/>
    </location>
</feature>
<dbReference type="EMBL" id="AUXW01000167">
    <property type="protein sequence ID" value="KKE82221.1"/>
    <property type="molecule type" value="Genomic_DNA"/>
</dbReference>
<dbReference type="PRINTS" id="PR01483">
    <property type="entry name" value="FASYNTHASE"/>
</dbReference>